<feature type="domain" description="NB-ARC" evidence="8">
    <location>
        <begin position="283"/>
        <end position="438"/>
    </location>
</feature>
<gene>
    <name evidence="12" type="ORF">EJB05_25950</name>
</gene>
<dbReference type="PANTHER" id="PTHR36766:SF70">
    <property type="entry name" value="DISEASE RESISTANCE PROTEIN RGA4"/>
    <property type="match status" value="1"/>
</dbReference>
<evidence type="ECO:0000256" key="1">
    <source>
        <dbReference type="ARBA" id="ARBA00008894"/>
    </source>
</evidence>
<dbReference type="InterPro" id="IPR038005">
    <property type="entry name" value="RX-like_CC"/>
</dbReference>
<dbReference type="EMBL" id="RWGY01000013">
    <property type="protein sequence ID" value="TVU23576.1"/>
    <property type="molecule type" value="Genomic_DNA"/>
</dbReference>
<dbReference type="InterPro" id="IPR032675">
    <property type="entry name" value="LRR_dom_sf"/>
</dbReference>
<keyword evidence="2" id="KW-0433">Leucine-rich repeat</keyword>
<dbReference type="Gene3D" id="1.10.8.430">
    <property type="entry name" value="Helical domain of apoptotic protease-activating factors"/>
    <property type="match status" value="1"/>
</dbReference>
<protein>
    <recommendedName>
        <fullName evidence="14">AAA+ ATPase domain-containing protein</fullName>
    </recommendedName>
</protein>
<dbReference type="InterPro" id="IPR027417">
    <property type="entry name" value="P-loop_NTPase"/>
</dbReference>
<feature type="domain" description="Disease resistance protein winged helix" evidence="10">
    <location>
        <begin position="525"/>
        <end position="594"/>
    </location>
</feature>
<dbReference type="FunFam" id="1.10.10.10:FF:000322">
    <property type="entry name" value="Probable disease resistance protein At1g63360"/>
    <property type="match status" value="1"/>
</dbReference>
<dbReference type="SUPFAM" id="SSF52058">
    <property type="entry name" value="L domain-like"/>
    <property type="match status" value="1"/>
</dbReference>
<comment type="similarity">
    <text evidence="1">Belongs to the disease resistance NB-LRR family.</text>
</comment>
<dbReference type="AlphaFoldDB" id="A0A5J9UJ40"/>
<dbReference type="InterPro" id="IPR002182">
    <property type="entry name" value="NB-ARC"/>
</dbReference>
<dbReference type="GO" id="GO:0043531">
    <property type="term" value="F:ADP binding"/>
    <property type="evidence" value="ECO:0007669"/>
    <property type="project" value="InterPro"/>
</dbReference>
<evidence type="ECO:0000256" key="3">
    <source>
        <dbReference type="ARBA" id="ARBA00022737"/>
    </source>
</evidence>
<dbReference type="SUPFAM" id="SSF52540">
    <property type="entry name" value="P-loop containing nucleoside triphosphate hydrolases"/>
    <property type="match status" value="1"/>
</dbReference>
<keyword evidence="4" id="KW-0547">Nucleotide-binding</keyword>
<evidence type="ECO:0000256" key="7">
    <source>
        <dbReference type="ARBA" id="ARBA00023054"/>
    </source>
</evidence>
<keyword evidence="13" id="KW-1185">Reference proteome</keyword>
<dbReference type="Pfam" id="PF00931">
    <property type="entry name" value="NB-ARC"/>
    <property type="match status" value="1"/>
</dbReference>
<dbReference type="Pfam" id="PF23559">
    <property type="entry name" value="WHD_DRP"/>
    <property type="match status" value="1"/>
</dbReference>
<evidence type="ECO:0008006" key="14">
    <source>
        <dbReference type="Google" id="ProtNLM"/>
    </source>
</evidence>
<dbReference type="InterPro" id="IPR036388">
    <property type="entry name" value="WH-like_DNA-bd_sf"/>
</dbReference>
<dbReference type="GO" id="GO:0009626">
    <property type="term" value="P:plant-type hypersensitive response"/>
    <property type="evidence" value="ECO:0007669"/>
    <property type="project" value="UniProtKB-ARBA"/>
</dbReference>
<evidence type="ECO:0000259" key="8">
    <source>
        <dbReference type="Pfam" id="PF00931"/>
    </source>
</evidence>
<keyword evidence="5" id="KW-0611">Plant defense</keyword>
<accession>A0A5J9UJ40</accession>
<dbReference type="GO" id="GO:0042742">
    <property type="term" value="P:defense response to bacterium"/>
    <property type="evidence" value="ECO:0007669"/>
    <property type="project" value="UniProtKB-ARBA"/>
</dbReference>
<name>A0A5J9UJ40_9POAL</name>
<comment type="caution">
    <text evidence="12">The sequence shown here is derived from an EMBL/GenBank/DDBJ whole genome shotgun (WGS) entry which is preliminary data.</text>
</comment>
<dbReference type="Gene3D" id="3.80.10.10">
    <property type="entry name" value="Ribonuclease Inhibitor"/>
    <property type="match status" value="2"/>
</dbReference>
<dbReference type="GO" id="GO:0002758">
    <property type="term" value="P:innate immune response-activating signaling pathway"/>
    <property type="evidence" value="ECO:0007669"/>
    <property type="project" value="UniProtKB-ARBA"/>
</dbReference>
<evidence type="ECO:0000313" key="13">
    <source>
        <dbReference type="Proteomes" id="UP000324897"/>
    </source>
</evidence>
<feature type="domain" description="Disease resistance R13L4/SHOC-2-like LRR" evidence="11">
    <location>
        <begin position="662"/>
        <end position="948"/>
    </location>
</feature>
<evidence type="ECO:0000256" key="5">
    <source>
        <dbReference type="ARBA" id="ARBA00022821"/>
    </source>
</evidence>
<feature type="non-terminal residue" evidence="12">
    <location>
        <position position="1"/>
    </location>
</feature>
<dbReference type="SMART" id="SM00369">
    <property type="entry name" value="LRR_TYP"/>
    <property type="match status" value="2"/>
</dbReference>
<organism evidence="12 13">
    <name type="scientific">Eragrostis curvula</name>
    <name type="common">weeping love grass</name>
    <dbReference type="NCBI Taxonomy" id="38414"/>
    <lineage>
        <taxon>Eukaryota</taxon>
        <taxon>Viridiplantae</taxon>
        <taxon>Streptophyta</taxon>
        <taxon>Embryophyta</taxon>
        <taxon>Tracheophyta</taxon>
        <taxon>Spermatophyta</taxon>
        <taxon>Magnoliopsida</taxon>
        <taxon>Liliopsida</taxon>
        <taxon>Poales</taxon>
        <taxon>Poaceae</taxon>
        <taxon>PACMAD clade</taxon>
        <taxon>Chloridoideae</taxon>
        <taxon>Eragrostideae</taxon>
        <taxon>Eragrostidinae</taxon>
        <taxon>Eragrostis</taxon>
    </lineage>
</organism>
<dbReference type="Pfam" id="PF18052">
    <property type="entry name" value="Rx_N"/>
    <property type="match status" value="1"/>
</dbReference>
<dbReference type="GO" id="GO:0005524">
    <property type="term" value="F:ATP binding"/>
    <property type="evidence" value="ECO:0007669"/>
    <property type="project" value="UniProtKB-KW"/>
</dbReference>
<dbReference type="Gene3D" id="1.10.10.10">
    <property type="entry name" value="Winged helix-like DNA-binding domain superfamily/Winged helix DNA-binding domain"/>
    <property type="match status" value="1"/>
</dbReference>
<dbReference type="InterPro" id="IPR041118">
    <property type="entry name" value="Rx_N"/>
</dbReference>
<evidence type="ECO:0000313" key="12">
    <source>
        <dbReference type="EMBL" id="TVU23576.1"/>
    </source>
</evidence>
<evidence type="ECO:0000256" key="2">
    <source>
        <dbReference type="ARBA" id="ARBA00022614"/>
    </source>
</evidence>
<dbReference type="Gene3D" id="3.40.50.300">
    <property type="entry name" value="P-loop containing nucleotide triphosphate hydrolases"/>
    <property type="match status" value="1"/>
</dbReference>
<dbReference type="Pfam" id="PF23598">
    <property type="entry name" value="LRR_14"/>
    <property type="match status" value="1"/>
</dbReference>
<dbReference type="PANTHER" id="PTHR36766">
    <property type="entry name" value="PLANT BROAD-SPECTRUM MILDEW RESISTANCE PROTEIN RPW8"/>
    <property type="match status" value="1"/>
</dbReference>
<sequence length="1120" mass="127256">MADWHILFLVGRIGAALKSEYTWSIRSKLHLMKDRLLVHKIKDNKPFFHFDSLYCREASTHRRDTVIQREDVVSPRLLHSPNILSGILDQSPGCCLMATILSSLVGSFANKLQAIITEEAILILGVKEELIELQRRMDQIQHFLIDAEGRSIKESAVNNWLGQLRDAMYDADDIIDMARFKGNKLLPDHDSTLSSKQNKCSWLSLSSCFSNLWTRHEIAVKIRSLNKRIEGISKDNVFLSLANSESNARGSQSTRRKSSYLVEPNLVGKEIIYACRKVVELVLANKENKSYKAAIVGTGGVGKTTLAQKIYNDQKIKGTFEKQAWLCISKDYSEVAFLKEVLRYIGIHQRQGESVGELQSNLASAIKDKSFFLVLDDVWQSDTWTELLRTPLQSASTGIILVTTRNDIVAMEIGVDYTHRVDLMSVDVGWELLWKSMNIKEEKEVQNLQGVGIEIVQKCGGLPLGIKLIARVLLSKDQTENEWKKVLRKDAWSMSSLPSEIKGALYLSYEELPHHLKQCFLYCALYPEDEDILREDIVRLWVAEGFIDEKDGQLLEDTAEEYYYELISRNLLQPDISYVDHSRCKMHDLLRQLACYLSKEECFIGDPESIGSNILTKIRRILVLTKKDMVVLPSMDKEKYKLRTWRSSYDKSLRVDNAIFTKLTYIRVLDLTVSVIQSIPYCIGSLIHLRLLDLDRTDISDLPESIGRLINLQILNLNRCDALHSLPSGITRLSNLRCLGLSETPINKVPKGIGRLNFLSDLGGYPVGGDSDNNAKMQDGWNLEELGTLLQLWKLELFKLERATHCNSDSLLMDKKHLKKLELSCTKRTDEDEAYFEEDAISIGKIFEMLIPPDNLEELNIYDFFGRRFPTWLGTTTNLSCVKYLNLNNCKCVVYLPPIGQLANLKYLKIMGAISVTKIGPEFIGCGVGNSGSTGAVAFPKLEFLIIEDMPNWEEWTIVVEEEEATSACGKDRGEDCSATKQKGEVPPPRMRVLPCLKVVNLSCCPKLRALPGQLGQEATSLKELQLRDVHSLKVVEDFPFLSKVLAIIDCEGLERVSNLPQVRELYVQLCPNLRCVERLDNLQQLFLTEDMEEVSSLWVPELEEQHKQLHGEDLDVYTW</sequence>
<dbReference type="Proteomes" id="UP000324897">
    <property type="component" value="Chromosome 2"/>
</dbReference>
<keyword evidence="3" id="KW-0677">Repeat</keyword>
<reference evidence="12 13" key="1">
    <citation type="journal article" date="2019" name="Sci. Rep.">
        <title>A high-quality genome of Eragrostis curvula grass provides insights into Poaceae evolution and supports new strategies to enhance forage quality.</title>
        <authorList>
            <person name="Carballo J."/>
            <person name="Santos B.A.C.M."/>
            <person name="Zappacosta D."/>
            <person name="Garbus I."/>
            <person name="Selva J.P."/>
            <person name="Gallo C.A."/>
            <person name="Diaz A."/>
            <person name="Albertini E."/>
            <person name="Caccamo M."/>
            <person name="Echenique V."/>
        </authorList>
    </citation>
    <scope>NUCLEOTIDE SEQUENCE [LARGE SCALE GENOMIC DNA]</scope>
    <source>
        <strain evidence="13">cv. Victoria</strain>
        <tissue evidence="12">Leaf</tissue>
    </source>
</reference>
<dbReference type="Gene3D" id="1.20.5.4130">
    <property type="match status" value="1"/>
</dbReference>
<keyword evidence="7" id="KW-0175">Coiled coil</keyword>
<dbReference type="Gramene" id="TVU23576">
    <property type="protein sequence ID" value="TVU23576"/>
    <property type="gene ID" value="EJB05_25950"/>
</dbReference>
<evidence type="ECO:0000256" key="4">
    <source>
        <dbReference type="ARBA" id="ARBA00022741"/>
    </source>
</evidence>
<dbReference type="InterPro" id="IPR055414">
    <property type="entry name" value="LRR_R13L4/SHOC2-like"/>
</dbReference>
<evidence type="ECO:0000259" key="11">
    <source>
        <dbReference type="Pfam" id="PF23598"/>
    </source>
</evidence>
<proteinExistence type="inferred from homology"/>
<dbReference type="InterPro" id="IPR058922">
    <property type="entry name" value="WHD_DRP"/>
</dbReference>
<dbReference type="OrthoDB" id="1050628at2759"/>
<dbReference type="CDD" id="cd14798">
    <property type="entry name" value="RX-CC_like"/>
    <property type="match status" value="1"/>
</dbReference>
<feature type="domain" description="Disease resistance N-terminal" evidence="9">
    <location>
        <begin position="105"/>
        <end position="184"/>
    </location>
</feature>
<dbReference type="PRINTS" id="PR00364">
    <property type="entry name" value="DISEASERSIST"/>
</dbReference>
<keyword evidence="6" id="KW-0067">ATP-binding</keyword>
<evidence type="ECO:0000256" key="6">
    <source>
        <dbReference type="ARBA" id="ARBA00022840"/>
    </source>
</evidence>
<dbReference type="InterPro" id="IPR042197">
    <property type="entry name" value="Apaf_helical"/>
</dbReference>
<evidence type="ECO:0000259" key="10">
    <source>
        <dbReference type="Pfam" id="PF23559"/>
    </source>
</evidence>
<evidence type="ECO:0000259" key="9">
    <source>
        <dbReference type="Pfam" id="PF18052"/>
    </source>
</evidence>
<dbReference type="InterPro" id="IPR003591">
    <property type="entry name" value="Leu-rich_rpt_typical-subtyp"/>
</dbReference>